<comment type="similarity">
    <text evidence="2 12">Belongs to the amiloride-sensitive sodium channel (TC 1.A.6) family.</text>
</comment>
<evidence type="ECO:0000256" key="3">
    <source>
        <dbReference type="ARBA" id="ARBA00022448"/>
    </source>
</evidence>
<evidence type="ECO:0000256" key="5">
    <source>
        <dbReference type="ARBA" id="ARBA00022692"/>
    </source>
</evidence>
<dbReference type="OrthoDB" id="10051479at2759"/>
<reference evidence="13 14" key="1">
    <citation type="journal article" date="2020" name="Cell">
        <title>Large-Scale Comparative Analyses of Tick Genomes Elucidate Their Genetic Diversity and Vector Capacities.</title>
        <authorList>
            <consortium name="Tick Genome and Microbiome Consortium (TIGMIC)"/>
            <person name="Jia N."/>
            <person name="Wang J."/>
            <person name="Shi W."/>
            <person name="Du L."/>
            <person name="Sun Y."/>
            <person name="Zhan W."/>
            <person name="Jiang J.F."/>
            <person name="Wang Q."/>
            <person name="Zhang B."/>
            <person name="Ji P."/>
            <person name="Bell-Sakyi L."/>
            <person name="Cui X.M."/>
            <person name="Yuan T.T."/>
            <person name="Jiang B.G."/>
            <person name="Yang W.F."/>
            <person name="Lam T.T."/>
            <person name="Chang Q.C."/>
            <person name="Ding S.J."/>
            <person name="Wang X.J."/>
            <person name="Zhu J.G."/>
            <person name="Ruan X.D."/>
            <person name="Zhao L."/>
            <person name="Wei J.T."/>
            <person name="Ye R.Z."/>
            <person name="Que T.C."/>
            <person name="Du C.H."/>
            <person name="Zhou Y.H."/>
            <person name="Cheng J.X."/>
            <person name="Dai P.F."/>
            <person name="Guo W.B."/>
            <person name="Han X.H."/>
            <person name="Huang E.J."/>
            <person name="Li L.F."/>
            <person name="Wei W."/>
            <person name="Gao Y.C."/>
            <person name="Liu J.Z."/>
            <person name="Shao H.Z."/>
            <person name="Wang X."/>
            <person name="Wang C.C."/>
            <person name="Yang T.C."/>
            <person name="Huo Q.B."/>
            <person name="Li W."/>
            <person name="Chen H.Y."/>
            <person name="Chen S.E."/>
            <person name="Zhou L.G."/>
            <person name="Ni X.B."/>
            <person name="Tian J.H."/>
            <person name="Sheng Y."/>
            <person name="Liu T."/>
            <person name="Pan Y.S."/>
            <person name="Xia L.Y."/>
            <person name="Li J."/>
            <person name="Zhao F."/>
            <person name="Cao W.C."/>
        </authorList>
    </citation>
    <scope>NUCLEOTIDE SEQUENCE [LARGE SCALE GENOMIC DNA]</scope>
    <source>
        <strain evidence="13">HaeL-2018</strain>
    </source>
</reference>
<evidence type="ECO:0000256" key="4">
    <source>
        <dbReference type="ARBA" id="ARBA00022461"/>
    </source>
</evidence>
<evidence type="ECO:0000256" key="7">
    <source>
        <dbReference type="ARBA" id="ARBA00023053"/>
    </source>
</evidence>
<keyword evidence="4 12" id="KW-0894">Sodium channel</keyword>
<evidence type="ECO:0000256" key="9">
    <source>
        <dbReference type="ARBA" id="ARBA00023136"/>
    </source>
</evidence>
<evidence type="ECO:0000256" key="2">
    <source>
        <dbReference type="ARBA" id="ARBA00007193"/>
    </source>
</evidence>
<evidence type="ECO:0000256" key="8">
    <source>
        <dbReference type="ARBA" id="ARBA00023065"/>
    </source>
</evidence>
<keyword evidence="14" id="KW-1185">Reference proteome</keyword>
<keyword evidence="3 12" id="KW-0813">Transport</keyword>
<evidence type="ECO:0000256" key="11">
    <source>
        <dbReference type="ARBA" id="ARBA00023303"/>
    </source>
</evidence>
<dbReference type="OMA" id="CNSTTHW"/>
<evidence type="ECO:0000313" key="14">
    <source>
        <dbReference type="Proteomes" id="UP000821853"/>
    </source>
</evidence>
<evidence type="ECO:0000256" key="1">
    <source>
        <dbReference type="ARBA" id="ARBA00004141"/>
    </source>
</evidence>
<evidence type="ECO:0000256" key="12">
    <source>
        <dbReference type="RuleBase" id="RU000679"/>
    </source>
</evidence>
<dbReference type="EMBL" id="JABSTR010000004">
    <property type="protein sequence ID" value="KAH9366039.1"/>
    <property type="molecule type" value="Genomic_DNA"/>
</dbReference>
<keyword evidence="5 12" id="KW-0812">Transmembrane</keyword>
<name>A0A9J6FT90_HAELO</name>
<protein>
    <submittedName>
        <fullName evidence="13">Uncharacterized protein</fullName>
    </submittedName>
</protein>
<dbReference type="InterPro" id="IPR001873">
    <property type="entry name" value="ENaC"/>
</dbReference>
<sequence>MAQYNTRPVAIDIALNEAEHGRLALPAITICNMNQVRRSVLCGNDTDMEQAPGADFWRKRLCQGRPIENVWMSEEVLEEVRNFTEWVMKTQRFNNTLGRRMGHQRMDLFRECSFGTLDCRNETYVRKGRLGQ</sequence>
<comment type="subcellular location">
    <subcellularLocation>
        <location evidence="1">Membrane</location>
        <topology evidence="1">Multi-pass membrane protein</topology>
    </subcellularLocation>
</comment>
<proteinExistence type="inferred from homology"/>
<dbReference type="GO" id="GO:0016020">
    <property type="term" value="C:membrane"/>
    <property type="evidence" value="ECO:0007669"/>
    <property type="project" value="UniProtKB-SubCell"/>
</dbReference>
<organism evidence="13 14">
    <name type="scientific">Haemaphysalis longicornis</name>
    <name type="common">Bush tick</name>
    <dbReference type="NCBI Taxonomy" id="44386"/>
    <lineage>
        <taxon>Eukaryota</taxon>
        <taxon>Metazoa</taxon>
        <taxon>Ecdysozoa</taxon>
        <taxon>Arthropoda</taxon>
        <taxon>Chelicerata</taxon>
        <taxon>Arachnida</taxon>
        <taxon>Acari</taxon>
        <taxon>Parasitiformes</taxon>
        <taxon>Ixodida</taxon>
        <taxon>Ixodoidea</taxon>
        <taxon>Ixodidae</taxon>
        <taxon>Haemaphysalinae</taxon>
        <taxon>Haemaphysalis</taxon>
    </lineage>
</organism>
<accession>A0A9J6FT90</accession>
<comment type="caution">
    <text evidence="13">The sequence shown here is derived from an EMBL/GenBank/DDBJ whole genome shotgun (WGS) entry which is preliminary data.</text>
</comment>
<keyword evidence="7" id="KW-0915">Sodium</keyword>
<evidence type="ECO:0000313" key="13">
    <source>
        <dbReference type="EMBL" id="KAH9366039.1"/>
    </source>
</evidence>
<dbReference type="GO" id="GO:0005272">
    <property type="term" value="F:sodium channel activity"/>
    <property type="evidence" value="ECO:0007669"/>
    <property type="project" value="UniProtKB-KW"/>
</dbReference>
<dbReference type="Proteomes" id="UP000821853">
    <property type="component" value="Chromosome 2"/>
</dbReference>
<keyword evidence="9" id="KW-0472">Membrane</keyword>
<keyword evidence="8 12" id="KW-0406">Ion transport</keyword>
<dbReference type="VEuPathDB" id="VectorBase:HLOH_063168"/>
<keyword evidence="10 12" id="KW-0739">Sodium transport</keyword>
<evidence type="ECO:0000256" key="10">
    <source>
        <dbReference type="ARBA" id="ARBA00023201"/>
    </source>
</evidence>
<dbReference type="Pfam" id="PF00858">
    <property type="entry name" value="ASC"/>
    <property type="match status" value="1"/>
</dbReference>
<keyword evidence="6" id="KW-1133">Transmembrane helix</keyword>
<evidence type="ECO:0000256" key="6">
    <source>
        <dbReference type="ARBA" id="ARBA00022989"/>
    </source>
</evidence>
<gene>
    <name evidence="13" type="ORF">HPB48_000846</name>
</gene>
<dbReference type="AlphaFoldDB" id="A0A9J6FT90"/>
<keyword evidence="11 12" id="KW-0407">Ion channel</keyword>